<protein>
    <submittedName>
        <fullName evidence="2">Uncharacterized protein</fullName>
    </submittedName>
</protein>
<gene>
    <name evidence="2" type="ORF">GCM10020369_73870</name>
</gene>
<accession>A0ABP6TB74</accession>
<keyword evidence="3" id="KW-1185">Reference proteome</keyword>
<name>A0ABP6TB74_9ACTN</name>
<comment type="caution">
    <text evidence="2">The sequence shown here is derived from an EMBL/GenBank/DDBJ whole genome shotgun (WGS) entry which is preliminary data.</text>
</comment>
<evidence type="ECO:0000313" key="2">
    <source>
        <dbReference type="EMBL" id="GAA3396590.1"/>
    </source>
</evidence>
<dbReference type="Proteomes" id="UP001501676">
    <property type="component" value="Unassembled WGS sequence"/>
</dbReference>
<proteinExistence type="predicted"/>
<evidence type="ECO:0000313" key="3">
    <source>
        <dbReference type="Proteomes" id="UP001501676"/>
    </source>
</evidence>
<evidence type="ECO:0000256" key="1">
    <source>
        <dbReference type="SAM" id="MobiDB-lite"/>
    </source>
</evidence>
<dbReference type="EMBL" id="BAAAYN010000057">
    <property type="protein sequence ID" value="GAA3396590.1"/>
    <property type="molecule type" value="Genomic_DNA"/>
</dbReference>
<feature type="region of interest" description="Disordered" evidence="1">
    <location>
        <begin position="47"/>
        <end position="82"/>
    </location>
</feature>
<reference evidence="3" key="1">
    <citation type="journal article" date="2019" name="Int. J. Syst. Evol. Microbiol.">
        <title>The Global Catalogue of Microorganisms (GCM) 10K type strain sequencing project: providing services to taxonomists for standard genome sequencing and annotation.</title>
        <authorList>
            <consortium name="The Broad Institute Genomics Platform"/>
            <consortium name="The Broad Institute Genome Sequencing Center for Infectious Disease"/>
            <person name="Wu L."/>
            <person name="Ma J."/>
        </authorList>
    </citation>
    <scope>NUCLEOTIDE SEQUENCE [LARGE SCALE GENOMIC DNA]</scope>
    <source>
        <strain evidence="3">JCM 9458</strain>
    </source>
</reference>
<sequence length="99" mass="10273">MATSGRSGSDGRVMVSLPSRVVSDIREHPGANPEIAQPCCMADRLPPVSSSVVPGTRPYAGQGSDGRRSAAESGVGGGEERAKTKLWDFSPFKDATAVN</sequence>
<organism evidence="2 3">
    <name type="scientific">Cryptosporangium minutisporangium</name>
    <dbReference type="NCBI Taxonomy" id="113569"/>
    <lineage>
        <taxon>Bacteria</taxon>
        <taxon>Bacillati</taxon>
        <taxon>Actinomycetota</taxon>
        <taxon>Actinomycetes</taxon>
        <taxon>Cryptosporangiales</taxon>
        <taxon>Cryptosporangiaceae</taxon>
        <taxon>Cryptosporangium</taxon>
    </lineage>
</organism>